<dbReference type="InterPro" id="IPR029018">
    <property type="entry name" value="Hex-like_dom2"/>
</dbReference>
<evidence type="ECO:0000256" key="1">
    <source>
        <dbReference type="ARBA" id="ARBA00001231"/>
    </source>
</evidence>
<dbReference type="EMBL" id="CAJOAY010002382">
    <property type="protein sequence ID" value="CAF3947855.1"/>
    <property type="molecule type" value="Genomic_DNA"/>
</dbReference>
<dbReference type="InterPro" id="IPR029019">
    <property type="entry name" value="HEX_eukaryotic_N"/>
</dbReference>
<dbReference type="Gene3D" id="3.20.20.80">
    <property type="entry name" value="Glycosidases"/>
    <property type="match status" value="1"/>
</dbReference>
<dbReference type="AlphaFoldDB" id="A0A815N1M7"/>
<name>A0A815N1M7_9BILA</name>
<protein>
    <recommendedName>
        <fullName evidence="3">beta-N-acetylhexosaminidase</fullName>
        <ecNumber evidence="3">3.2.1.52</ecNumber>
    </recommendedName>
</protein>
<dbReference type="PRINTS" id="PR00738">
    <property type="entry name" value="GLHYDRLASE20"/>
</dbReference>
<dbReference type="GO" id="GO:0004563">
    <property type="term" value="F:beta-N-acetylhexosaminidase activity"/>
    <property type="evidence" value="ECO:0007669"/>
    <property type="project" value="UniProtKB-EC"/>
</dbReference>
<dbReference type="InterPro" id="IPR015883">
    <property type="entry name" value="Glyco_hydro_20_cat"/>
</dbReference>
<evidence type="ECO:0000313" key="11">
    <source>
        <dbReference type="EMBL" id="CAF1428877.1"/>
    </source>
</evidence>
<organism evidence="11 13">
    <name type="scientific">Adineta steineri</name>
    <dbReference type="NCBI Taxonomy" id="433720"/>
    <lineage>
        <taxon>Eukaryota</taxon>
        <taxon>Metazoa</taxon>
        <taxon>Spiralia</taxon>
        <taxon>Gnathifera</taxon>
        <taxon>Rotifera</taxon>
        <taxon>Eurotatoria</taxon>
        <taxon>Bdelloidea</taxon>
        <taxon>Adinetida</taxon>
        <taxon>Adinetidae</taxon>
        <taxon>Adineta</taxon>
    </lineage>
</organism>
<dbReference type="GO" id="GO:0005764">
    <property type="term" value="C:lysosome"/>
    <property type="evidence" value="ECO:0007669"/>
    <property type="project" value="TreeGrafter"/>
</dbReference>
<evidence type="ECO:0000256" key="2">
    <source>
        <dbReference type="ARBA" id="ARBA00006285"/>
    </source>
</evidence>
<dbReference type="Proteomes" id="UP000663891">
    <property type="component" value="Unassembled WGS sequence"/>
</dbReference>
<dbReference type="InterPro" id="IPR017853">
    <property type="entry name" value="GH"/>
</dbReference>
<evidence type="ECO:0000259" key="9">
    <source>
        <dbReference type="Pfam" id="PF00728"/>
    </source>
</evidence>
<dbReference type="GO" id="GO:0005975">
    <property type="term" value="P:carbohydrate metabolic process"/>
    <property type="evidence" value="ECO:0007669"/>
    <property type="project" value="InterPro"/>
</dbReference>
<feature type="domain" description="Glycoside hydrolase family 20 catalytic" evidence="9">
    <location>
        <begin position="183"/>
        <end position="490"/>
    </location>
</feature>
<evidence type="ECO:0000256" key="7">
    <source>
        <dbReference type="PIRSR" id="PIRSR625705-1"/>
    </source>
</evidence>
<feature type="active site" description="Proton donor" evidence="7">
    <location>
        <position position="337"/>
    </location>
</feature>
<dbReference type="Proteomes" id="UP000663881">
    <property type="component" value="Unassembled WGS sequence"/>
</dbReference>
<dbReference type="Pfam" id="PF00728">
    <property type="entry name" value="Glyco_hydro_20"/>
    <property type="match status" value="1"/>
</dbReference>
<comment type="caution">
    <text evidence="11">The sequence shown here is derived from an EMBL/GenBank/DDBJ whole genome shotgun (WGS) entry which is preliminary data.</text>
</comment>
<dbReference type="Gene3D" id="3.30.379.10">
    <property type="entry name" value="Chitobiase/beta-hexosaminidase domain 2-like"/>
    <property type="match status" value="1"/>
</dbReference>
<evidence type="ECO:0000313" key="12">
    <source>
        <dbReference type="EMBL" id="CAF3947855.1"/>
    </source>
</evidence>
<feature type="domain" description="Beta-hexosaminidase eukaryotic type N-terminal" evidence="10">
    <location>
        <begin position="126"/>
        <end position="165"/>
    </location>
</feature>
<dbReference type="OrthoDB" id="428480at2759"/>
<dbReference type="GO" id="GO:0030203">
    <property type="term" value="P:glycosaminoglycan metabolic process"/>
    <property type="evidence" value="ECO:0007669"/>
    <property type="project" value="TreeGrafter"/>
</dbReference>
<gene>
    <name evidence="12" type="ORF">OKA104_LOCUS26774</name>
    <name evidence="11" type="ORF">VCS650_LOCUS38171</name>
</gene>
<feature type="transmembrane region" description="Helical" evidence="8">
    <location>
        <begin position="676"/>
        <end position="695"/>
    </location>
</feature>
<evidence type="ECO:0000313" key="13">
    <source>
        <dbReference type="Proteomes" id="UP000663891"/>
    </source>
</evidence>
<dbReference type="SUPFAM" id="SSF55545">
    <property type="entry name" value="beta-N-acetylhexosaminidase-like domain"/>
    <property type="match status" value="1"/>
</dbReference>
<evidence type="ECO:0000256" key="8">
    <source>
        <dbReference type="SAM" id="Phobius"/>
    </source>
</evidence>
<keyword evidence="8" id="KW-1133">Transmembrane helix</keyword>
<evidence type="ECO:0000256" key="3">
    <source>
        <dbReference type="ARBA" id="ARBA00012663"/>
    </source>
</evidence>
<dbReference type="GO" id="GO:0006689">
    <property type="term" value="P:ganglioside catabolic process"/>
    <property type="evidence" value="ECO:0007669"/>
    <property type="project" value="TreeGrafter"/>
</dbReference>
<accession>A0A815N1M7</accession>
<dbReference type="GO" id="GO:0016020">
    <property type="term" value="C:membrane"/>
    <property type="evidence" value="ECO:0007669"/>
    <property type="project" value="TreeGrafter"/>
</dbReference>
<proteinExistence type="inferred from homology"/>
<evidence type="ECO:0000256" key="5">
    <source>
        <dbReference type="ARBA" id="ARBA00023180"/>
    </source>
</evidence>
<evidence type="ECO:0000256" key="4">
    <source>
        <dbReference type="ARBA" id="ARBA00022801"/>
    </source>
</evidence>
<comment type="catalytic activity">
    <reaction evidence="1">
        <text>Hydrolysis of terminal non-reducing N-acetyl-D-hexosamine residues in N-acetyl-beta-D-hexosaminides.</text>
        <dbReference type="EC" id="3.2.1.52"/>
    </reaction>
</comment>
<comment type="similarity">
    <text evidence="2">Belongs to the glycosyl hydrolase 20 family.</text>
</comment>
<dbReference type="SUPFAM" id="SSF51445">
    <property type="entry name" value="(Trans)glycosidases"/>
    <property type="match status" value="1"/>
</dbReference>
<dbReference type="EMBL" id="CAJNON010001108">
    <property type="protein sequence ID" value="CAF1428877.1"/>
    <property type="molecule type" value="Genomic_DNA"/>
</dbReference>
<reference evidence="11" key="1">
    <citation type="submission" date="2021-02" db="EMBL/GenBank/DDBJ databases">
        <authorList>
            <person name="Nowell W R."/>
        </authorList>
    </citation>
    <scope>NUCLEOTIDE SEQUENCE</scope>
</reference>
<dbReference type="PANTHER" id="PTHR22600">
    <property type="entry name" value="BETA-HEXOSAMINIDASE"/>
    <property type="match status" value="1"/>
</dbReference>
<sequence>MLKAITTITTLTITLLYFLLLSLTYPYVCWFKYRPTNNDNNNHYIPSTDTTINKRLLKLCTKKYSLDLMPMPSKIIMPDQATTIYIPSIIAIKTKHSLPFPTLKSSKNASFTLFIDYEFNLENNFYPDLGIDESYELNITSKYNASLYAKTYIGIIRGLSTFQQLQYQKKVPVPLLIYDKPHFIWRGLMIDVARHFIPISIIKRTLVYMKLVKLNVLHLHLSDDQGFRLESKRFPRLHDPKQFYSQDDIQDLIEYARQRAIRIVPEFDIPAHTTAWFVGYPHLSSSQKSSYELEKTWGVHNATMDVTRQSTYDFLDKFFFEMIQLFPDKYFHIGGDECEPHEWMQSGHIQKFVRQHRLHHHHDLQAYFTRRIEKLLKKYNRIMMGWDEISTSNLSRTSVIQSWRSKASLIDAARRGYRAILSYGFYLDHMASAKYHYKNDFQINTILNEIEQKRILGGEACLWTEYIDGNMAHSRIWPRTAAIAERLWSSLYDQSECMYDRLAKMDKKFFHSNNEQYMKDLSRLVTNPISLKLLADICEPLGLQGRNRNRNYTSETLLNRFVDILKPESEQTRQLRKITNISLLYSIFTSWKLNKLSIDSNDTDILQLSENLVQLSDIGINLLKLLDKDQPRKIISARWYYYQFYMLKRLEYEVSEIRLAGVRVVRDLLEEFDPCAFDLFNLSLILFFPLLIIFVQRVNFIRRRLLLPCLLFCFHSCARY</sequence>
<keyword evidence="6" id="KW-0326">Glycosidase</keyword>
<dbReference type="InterPro" id="IPR025705">
    <property type="entry name" value="Beta_hexosaminidase_sua/sub"/>
</dbReference>
<evidence type="ECO:0000259" key="10">
    <source>
        <dbReference type="Pfam" id="PF14845"/>
    </source>
</evidence>
<keyword evidence="5" id="KW-0325">Glycoprotein</keyword>
<keyword evidence="8" id="KW-0812">Transmembrane</keyword>
<keyword evidence="8" id="KW-0472">Membrane</keyword>
<dbReference type="PANTHER" id="PTHR22600:SF21">
    <property type="entry name" value="BETA-HEXOSAMINIDASE A"/>
    <property type="match status" value="1"/>
</dbReference>
<evidence type="ECO:0000256" key="6">
    <source>
        <dbReference type="ARBA" id="ARBA00023295"/>
    </source>
</evidence>
<dbReference type="Pfam" id="PF14845">
    <property type="entry name" value="Glycohydro_20b2"/>
    <property type="match status" value="1"/>
</dbReference>
<dbReference type="EC" id="3.2.1.52" evidence="3"/>
<keyword evidence="4" id="KW-0378">Hydrolase</keyword>